<proteinExistence type="predicted"/>
<dbReference type="GO" id="GO:0000271">
    <property type="term" value="P:polysaccharide biosynthetic process"/>
    <property type="evidence" value="ECO:0007669"/>
    <property type="project" value="InterPro"/>
</dbReference>
<dbReference type="STRING" id="991905.SL003B_2789"/>
<dbReference type="RefSeq" id="WP_013653526.1">
    <property type="nucleotide sequence ID" value="NC_015259.1"/>
</dbReference>
<evidence type="ECO:0000313" key="1">
    <source>
        <dbReference type="EMBL" id="ADZ71212.1"/>
    </source>
</evidence>
<dbReference type="HOGENOM" id="CLU_025998_0_0_5"/>
<dbReference type="GO" id="GO:0015774">
    <property type="term" value="P:polysaccharide transport"/>
    <property type="evidence" value="ECO:0007669"/>
    <property type="project" value="InterPro"/>
</dbReference>
<protein>
    <submittedName>
        <fullName evidence="1">Capsule polysaccharide biosynthesis</fullName>
    </submittedName>
</protein>
<dbReference type="OrthoDB" id="543755at2"/>
<dbReference type="EMBL" id="CP002568">
    <property type="protein sequence ID" value="ADZ71212.1"/>
    <property type="molecule type" value="Genomic_DNA"/>
</dbReference>
<dbReference type="eggNOG" id="COG3563">
    <property type="taxonomic scope" value="Bacteria"/>
</dbReference>
<accession>F2J5V8</accession>
<organism evidence="1 2">
    <name type="scientific">Polymorphum gilvum (strain LMG 25793 / CGMCC 1.9160 / SL003B-26A1)</name>
    <dbReference type="NCBI Taxonomy" id="991905"/>
    <lineage>
        <taxon>Bacteria</taxon>
        <taxon>Pseudomonadati</taxon>
        <taxon>Pseudomonadota</taxon>
        <taxon>Alphaproteobacteria</taxon>
        <taxon>Rhodobacterales</taxon>
        <taxon>Paracoccaceae</taxon>
        <taxon>Polymorphum</taxon>
    </lineage>
</organism>
<reference evidence="1 2" key="1">
    <citation type="journal article" date="2011" name="J. Bacteriol.">
        <title>Complete genome sequence of Polymorphum gilvum SL003B-26A1T, a crude oil-degrading bacterium from oil-polluted saline soil.</title>
        <authorList>
            <person name="Li S.G."/>
            <person name="Tang Y.Q."/>
            <person name="Nie Y."/>
            <person name="Cai M."/>
            <person name="Wu X.L."/>
        </authorList>
    </citation>
    <scope>NUCLEOTIDE SEQUENCE [LARGE SCALE GENOMIC DNA]</scope>
    <source>
        <strain evidence="2">LMG 25793 / CGMCC 1.9160 / SL003B-26A1</strain>
    </source>
</reference>
<keyword evidence="2" id="KW-1185">Reference proteome</keyword>
<name>F2J5V8_POLGS</name>
<gene>
    <name evidence="1" type="ordered locus">SL003B_2789</name>
</gene>
<dbReference type="Pfam" id="PF05159">
    <property type="entry name" value="Capsule_synth"/>
    <property type="match status" value="1"/>
</dbReference>
<evidence type="ECO:0000313" key="2">
    <source>
        <dbReference type="Proteomes" id="UP000008130"/>
    </source>
</evidence>
<dbReference type="AlphaFoldDB" id="F2J5V8"/>
<dbReference type="KEGG" id="pgv:SL003B_2789"/>
<dbReference type="CDD" id="cd16439">
    <property type="entry name" value="beta_Kdo_transferase_KpsC_2"/>
    <property type="match status" value="1"/>
</dbReference>
<sequence length="639" mass="67241">MIRAARLADPALAPLAAAIARATGWRLRAPWLPRFATGEVLLCGLGAAAFAAARHKALARRASLVLVFPGPLPQTAAPFPAALGLIELSPDRLRDSDSLAAALRAGLADGAASTQGGEAARLLAQWRAAPPDPWYRLDPLDPQQAGLSGAVVAAQRVIGPDVPIPPEAGQTVLAPAPDGGYRIVTAGTGIDAGAGGNPLPLLRGAASLVADDETLALYARLCGWPVVAPPGSLAALIDGDGVAASVLSVLRWLDPYDGAPMAARDALDTAALLAKSWADNDRPSFCIGSQTWNHAAIRATFTGCGGSVTFCDGPEAAPTALAAAQAAGGRILSWAGKTPPELEIACAAAGVPLLRIEDGFLRSVGLGAGLARGASLAADDLGIYYDPSRPSRLEVLLETRELTADERARAAALGRAIVAARLSKYNFGRSRTHAFPADRAVVLVPGQVADDAAVRRSQSATIACASTDNVNLDLLRLARVRHPDAFLVYKPHPDVETGLRKGRIADADLAGLADHVARDANIIDLIEASDRLETFSSLSGFEALLRGKPVTVHGLPFYAGWGLSDDLTPCPRRTRRRSLDELVYLALVVYTRTIDPVSLLPCRPEYLVGRLMRQRASRWHRLRTAVLRHASWLGRRLGI</sequence>
<dbReference type="Proteomes" id="UP000008130">
    <property type="component" value="Chromosome"/>
</dbReference>
<dbReference type="InterPro" id="IPR007833">
    <property type="entry name" value="Capsule_polysaccharide_synth"/>
</dbReference>
<dbReference type="PATRIC" id="fig|991905.3.peg.2859"/>